<feature type="domain" description="PPIase FKBP-type" evidence="7">
    <location>
        <begin position="782"/>
        <end position="870"/>
    </location>
</feature>
<dbReference type="InterPro" id="IPR046357">
    <property type="entry name" value="PPIase_dom_sf"/>
</dbReference>
<sequence>MAFWGVEIKPGKPFTHTYDSSKGRLHISMATLGHGTAITKSVLQCNVGNRSPVYLCSLYPGNTESLQLNLELEEDGNVILSVLGPRSIHLCGYYLARGRYGNTMDESESYGEDIANTETEKSDRSDEDDYDDSFINDDGDLAVFSASPISHEEDAEEASSDSGRKSAKGSRRRLRKKYQLVESDDDGGLGKKIFNDFQEIDDEDSLPISSLCKKNKSFVRVLDQEMEDCFDKEAIDAGKKDSEDHENSIIETKLKTDNAFTESQIHSREAEPSDQLAVPSTVPDVGDNKKSKKKKKGKEKETSTELDNAAQDEPKMNTAQDLLDQEMHDNIDKETVDAGKKDGEDHENSATETNLATDNAVADSQTYREAGPSDHLVDPCTVPDVGDIKKSKKKKKGKEKETKSSSNGDSTELDNAEQDEPKMNMAQDLLDQEIVDNVDKEAVDDGKKDGEDRENITIETKLKTDNVVADIQTHREAEPSDQLAVPSTVPDVGDMKKSKKKKKGKEKETKSSSNEHSTDLDNAAQDEPKMNMDEDLLTGNEQNQQQPDDKKAETTDKTLPSSQVGQGQDEKPKRKRKERSKEKTLFAADDACISNVVNLPQGNEHSNQDTVNGDVKISDSVALPSSETDSQKKTKRRKKEQINKASHTEGDNGNGEGIIQDYKADKETAESDGLTDKFSEKKEQHPKLTIENSVDNGAQDNPDGNQSEDKKVKKKKKKSKSQGSEVVNSDVPVSAEQSSEMMKEDGNNVEDTKPSQVRTLSNGLVIQELETGKENGKIAAIGKKISINYTGKLKENGVVVESNAGEAPFKFRLGKGEVIEGWDIGLEGMRVGEKRRLVVPPSMTSKKDGESENIPPNSWLVYDFELVKVH</sequence>
<keyword evidence="10" id="KW-1185">Reference proteome</keyword>
<feature type="compositionally biased region" description="Basic and acidic residues" evidence="6">
    <location>
        <begin position="437"/>
        <end position="464"/>
    </location>
</feature>
<evidence type="ECO:0000256" key="3">
    <source>
        <dbReference type="ARBA" id="ARBA00023110"/>
    </source>
</evidence>
<comment type="catalytic activity">
    <reaction evidence="1 5">
        <text>[protein]-peptidylproline (omega=180) = [protein]-peptidylproline (omega=0)</text>
        <dbReference type="Rhea" id="RHEA:16237"/>
        <dbReference type="Rhea" id="RHEA-COMP:10747"/>
        <dbReference type="Rhea" id="RHEA-COMP:10748"/>
        <dbReference type="ChEBI" id="CHEBI:83833"/>
        <dbReference type="ChEBI" id="CHEBI:83834"/>
        <dbReference type="EC" id="5.2.1.8"/>
    </reaction>
</comment>
<evidence type="ECO:0000313" key="8">
    <source>
        <dbReference type="EMBL" id="KEH29263.1"/>
    </source>
</evidence>
<dbReference type="EC" id="5.2.1.8" evidence="2 5"/>
<feature type="compositionally biased region" description="Polar residues" evidence="6">
    <location>
        <begin position="350"/>
        <end position="367"/>
    </location>
</feature>
<dbReference type="PANTHER" id="PTHR43811:SF48">
    <property type="entry name" value="PEPTIDYL-PROLYL CIS-TRANS ISOMERASE FKBP43"/>
    <property type="match status" value="1"/>
</dbReference>
<protein>
    <recommendedName>
        <fullName evidence="2 5">peptidylprolyl isomerase</fullName>
        <ecNumber evidence="2 5">5.2.1.8</ecNumber>
    </recommendedName>
</protein>
<evidence type="ECO:0000256" key="5">
    <source>
        <dbReference type="PROSITE-ProRule" id="PRU00277"/>
    </source>
</evidence>
<dbReference type="Gene3D" id="3.10.50.40">
    <property type="match status" value="1"/>
</dbReference>
<evidence type="ECO:0000256" key="1">
    <source>
        <dbReference type="ARBA" id="ARBA00000971"/>
    </source>
</evidence>
<dbReference type="Pfam" id="PF17800">
    <property type="entry name" value="NPL"/>
    <property type="match status" value="1"/>
</dbReference>
<feature type="region of interest" description="Disordered" evidence="6">
    <location>
        <begin position="235"/>
        <end position="755"/>
    </location>
</feature>
<evidence type="ECO:0000256" key="6">
    <source>
        <dbReference type="SAM" id="MobiDB-lite"/>
    </source>
</evidence>
<dbReference type="Pfam" id="PF00254">
    <property type="entry name" value="FKBP_C"/>
    <property type="match status" value="1"/>
</dbReference>
<reference evidence="9" key="3">
    <citation type="submission" date="2015-04" db="UniProtKB">
        <authorList>
            <consortium name="EnsemblPlants"/>
        </authorList>
    </citation>
    <scope>IDENTIFICATION</scope>
    <source>
        <strain evidence="9">cv. Jemalong A17</strain>
    </source>
</reference>
<reference evidence="8 10" key="1">
    <citation type="journal article" date="2011" name="Nature">
        <title>The Medicago genome provides insight into the evolution of rhizobial symbioses.</title>
        <authorList>
            <person name="Young N.D."/>
            <person name="Debelle F."/>
            <person name="Oldroyd G.E."/>
            <person name="Geurts R."/>
            <person name="Cannon S.B."/>
            <person name="Udvardi M.K."/>
            <person name="Benedito V.A."/>
            <person name="Mayer K.F."/>
            <person name="Gouzy J."/>
            <person name="Schoof H."/>
            <person name="Van de Peer Y."/>
            <person name="Proost S."/>
            <person name="Cook D.R."/>
            <person name="Meyers B.C."/>
            <person name="Spannagl M."/>
            <person name="Cheung F."/>
            <person name="De Mita S."/>
            <person name="Krishnakumar V."/>
            <person name="Gundlach H."/>
            <person name="Zhou S."/>
            <person name="Mudge J."/>
            <person name="Bharti A.K."/>
            <person name="Murray J.D."/>
            <person name="Naoumkina M.A."/>
            <person name="Rosen B."/>
            <person name="Silverstein K.A."/>
            <person name="Tang H."/>
            <person name="Rombauts S."/>
            <person name="Zhao P.X."/>
            <person name="Zhou P."/>
            <person name="Barbe V."/>
            <person name="Bardou P."/>
            <person name="Bechner M."/>
            <person name="Bellec A."/>
            <person name="Berger A."/>
            <person name="Berges H."/>
            <person name="Bidwell S."/>
            <person name="Bisseling T."/>
            <person name="Choisne N."/>
            <person name="Couloux A."/>
            <person name="Denny R."/>
            <person name="Deshpande S."/>
            <person name="Dai X."/>
            <person name="Doyle J.J."/>
            <person name="Dudez A.M."/>
            <person name="Farmer A.D."/>
            <person name="Fouteau S."/>
            <person name="Franken C."/>
            <person name="Gibelin C."/>
            <person name="Gish J."/>
            <person name="Goldstein S."/>
            <person name="Gonzalez A.J."/>
            <person name="Green P.J."/>
            <person name="Hallab A."/>
            <person name="Hartog M."/>
            <person name="Hua A."/>
            <person name="Humphray S.J."/>
            <person name="Jeong D.H."/>
            <person name="Jing Y."/>
            <person name="Jocker A."/>
            <person name="Kenton S.M."/>
            <person name="Kim D.J."/>
            <person name="Klee K."/>
            <person name="Lai H."/>
            <person name="Lang C."/>
            <person name="Lin S."/>
            <person name="Macmil S.L."/>
            <person name="Magdelenat G."/>
            <person name="Matthews L."/>
            <person name="McCorrison J."/>
            <person name="Monaghan E.L."/>
            <person name="Mun J.H."/>
            <person name="Najar F.Z."/>
            <person name="Nicholson C."/>
            <person name="Noirot C."/>
            <person name="O'Bleness M."/>
            <person name="Paule C.R."/>
            <person name="Poulain J."/>
            <person name="Prion F."/>
            <person name="Qin B."/>
            <person name="Qu C."/>
            <person name="Retzel E.F."/>
            <person name="Riddle C."/>
            <person name="Sallet E."/>
            <person name="Samain S."/>
            <person name="Samson N."/>
            <person name="Sanders I."/>
            <person name="Saurat O."/>
            <person name="Scarpelli C."/>
            <person name="Schiex T."/>
            <person name="Segurens B."/>
            <person name="Severin A.J."/>
            <person name="Sherrier D.J."/>
            <person name="Shi R."/>
            <person name="Sims S."/>
            <person name="Singer S.R."/>
            <person name="Sinharoy S."/>
            <person name="Sterck L."/>
            <person name="Viollet A."/>
            <person name="Wang B.B."/>
            <person name="Wang K."/>
            <person name="Wang M."/>
            <person name="Wang X."/>
            <person name="Warfsmann J."/>
            <person name="Weissenbach J."/>
            <person name="White D.D."/>
            <person name="White J.D."/>
            <person name="Wiley G.B."/>
            <person name="Wincker P."/>
            <person name="Xing Y."/>
            <person name="Yang L."/>
            <person name="Yao Z."/>
            <person name="Ying F."/>
            <person name="Zhai J."/>
            <person name="Zhou L."/>
            <person name="Zuber A."/>
            <person name="Denarie J."/>
            <person name="Dixon R.A."/>
            <person name="May G.D."/>
            <person name="Schwartz D.C."/>
            <person name="Rogers J."/>
            <person name="Quetier F."/>
            <person name="Town C.D."/>
            <person name="Roe B.A."/>
        </authorList>
    </citation>
    <scope>NUCLEOTIDE SEQUENCE [LARGE SCALE GENOMIC DNA]</scope>
    <source>
        <strain evidence="8">A17</strain>
        <strain evidence="9 10">cv. Jemalong A17</strain>
    </source>
</reference>
<dbReference type="ExpressionAtlas" id="A0A072UJI5">
    <property type="expression patterns" value="differential"/>
</dbReference>
<dbReference type="InterPro" id="IPR041232">
    <property type="entry name" value="NPL"/>
</dbReference>
<feature type="compositionally biased region" description="Basic and acidic residues" evidence="6">
    <location>
        <begin position="640"/>
        <end position="650"/>
    </location>
</feature>
<feature type="compositionally biased region" description="Basic and acidic residues" evidence="6">
    <location>
        <begin position="662"/>
        <end position="688"/>
    </location>
</feature>
<feature type="compositionally biased region" description="Polar residues" evidence="6">
    <location>
        <begin position="595"/>
        <end position="611"/>
    </location>
</feature>
<dbReference type="Proteomes" id="UP000002051">
    <property type="component" value="Chromosome 4"/>
</dbReference>
<dbReference type="AlphaFoldDB" id="A0A072UJI5"/>
<dbReference type="InterPro" id="IPR001179">
    <property type="entry name" value="PPIase_FKBP_dom"/>
</dbReference>
<dbReference type="SUPFAM" id="SSF54534">
    <property type="entry name" value="FKBP-like"/>
    <property type="match status" value="1"/>
</dbReference>
<feature type="region of interest" description="Disordered" evidence="6">
    <location>
        <begin position="106"/>
        <end position="132"/>
    </location>
</feature>
<accession>A0A072UJI5</accession>
<feature type="compositionally biased region" description="Basic and acidic residues" evidence="6">
    <location>
        <begin position="547"/>
        <end position="556"/>
    </location>
</feature>
<proteinExistence type="predicted"/>
<dbReference type="STRING" id="3880.A0A072UJI5"/>
<organism evidence="8 10">
    <name type="scientific">Medicago truncatula</name>
    <name type="common">Barrel medic</name>
    <name type="synonym">Medicago tribuloides</name>
    <dbReference type="NCBI Taxonomy" id="3880"/>
    <lineage>
        <taxon>Eukaryota</taxon>
        <taxon>Viridiplantae</taxon>
        <taxon>Streptophyta</taxon>
        <taxon>Embryophyta</taxon>
        <taxon>Tracheophyta</taxon>
        <taxon>Spermatophyta</taxon>
        <taxon>Magnoliopsida</taxon>
        <taxon>eudicotyledons</taxon>
        <taxon>Gunneridae</taxon>
        <taxon>Pentapetalae</taxon>
        <taxon>rosids</taxon>
        <taxon>fabids</taxon>
        <taxon>Fabales</taxon>
        <taxon>Fabaceae</taxon>
        <taxon>Papilionoideae</taxon>
        <taxon>50 kb inversion clade</taxon>
        <taxon>NPAAA clade</taxon>
        <taxon>Hologalegina</taxon>
        <taxon>IRL clade</taxon>
        <taxon>Trifolieae</taxon>
        <taxon>Medicago</taxon>
    </lineage>
</organism>
<evidence type="ECO:0000313" key="9">
    <source>
        <dbReference type="EnsemblPlants" id="KEH29263"/>
    </source>
</evidence>
<keyword evidence="3 5" id="KW-0697">Rotamase</keyword>
<dbReference type="Gene3D" id="2.60.120.340">
    <property type="entry name" value="Nucleoplasmin core domain"/>
    <property type="match status" value="1"/>
</dbReference>
<feature type="region of interest" description="Disordered" evidence="6">
    <location>
        <begin position="150"/>
        <end position="177"/>
    </location>
</feature>
<evidence type="ECO:0000256" key="2">
    <source>
        <dbReference type="ARBA" id="ARBA00013194"/>
    </source>
</evidence>
<name>A0A072UJI5_MEDTR</name>
<feature type="compositionally biased region" description="Basic and acidic residues" evidence="6">
    <location>
        <begin position="235"/>
        <end position="256"/>
    </location>
</feature>
<gene>
    <name evidence="8" type="ordered locus">MTR_4g032680</name>
</gene>
<feature type="compositionally biased region" description="Polar residues" evidence="6">
    <location>
        <begin position="690"/>
        <end position="705"/>
    </location>
</feature>
<dbReference type="PANTHER" id="PTHR43811">
    <property type="entry name" value="FKBP-TYPE PEPTIDYL-PROLYL CIS-TRANS ISOMERASE FKPA"/>
    <property type="match status" value="1"/>
</dbReference>
<evidence type="ECO:0000256" key="4">
    <source>
        <dbReference type="ARBA" id="ARBA00023235"/>
    </source>
</evidence>
<dbReference type="PROSITE" id="PS50059">
    <property type="entry name" value="FKBP_PPIASE"/>
    <property type="match status" value="1"/>
</dbReference>
<feature type="compositionally biased region" description="Basic and acidic residues" evidence="6">
    <location>
        <begin position="325"/>
        <end position="349"/>
    </location>
</feature>
<dbReference type="GO" id="GO:0003755">
    <property type="term" value="F:peptidyl-prolyl cis-trans isomerase activity"/>
    <property type="evidence" value="ECO:0000318"/>
    <property type="project" value="GO_Central"/>
</dbReference>
<dbReference type="EMBL" id="CM001220">
    <property type="protein sequence ID" value="KEH29263.1"/>
    <property type="molecule type" value="Genomic_DNA"/>
</dbReference>
<feature type="compositionally biased region" description="Basic and acidic residues" evidence="6">
    <location>
        <begin position="741"/>
        <end position="753"/>
    </location>
</feature>
<evidence type="ECO:0000313" key="10">
    <source>
        <dbReference type="Proteomes" id="UP000002051"/>
    </source>
</evidence>
<keyword evidence="4 5" id="KW-0413">Isomerase</keyword>
<feature type="compositionally biased region" description="Basic residues" evidence="6">
    <location>
        <begin position="165"/>
        <end position="177"/>
    </location>
</feature>
<reference evidence="8 10" key="2">
    <citation type="journal article" date="2014" name="BMC Genomics">
        <title>An improved genome release (version Mt4.0) for the model legume Medicago truncatula.</title>
        <authorList>
            <person name="Tang H."/>
            <person name="Krishnakumar V."/>
            <person name="Bidwell S."/>
            <person name="Rosen B."/>
            <person name="Chan A."/>
            <person name="Zhou S."/>
            <person name="Gentzbittel L."/>
            <person name="Childs K.L."/>
            <person name="Yandell M."/>
            <person name="Gundlach H."/>
            <person name="Mayer K.F."/>
            <person name="Schwartz D.C."/>
            <person name="Town C.D."/>
        </authorList>
    </citation>
    <scope>GENOME REANNOTATION</scope>
    <source>
        <strain evidence="8">A17</strain>
        <strain evidence="9 10">cv. Jemalong A17</strain>
    </source>
</reference>
<dbReference type="EnsemblPlants" id="KEH29263">
    <property type="protein sequence ID" value="KEH29263"/>
    <property type="gene ID" value="MTR_4g032680"/>
</dbReference>
<evidence type="ECO:0000259" key="7">
    <source>
        <dbReference type="PROSITE" id="PS50059"/>
    </source>
</evidence>
<feature type="compositionally biased region" description="Polar residues" evidence="6">
    <location>
        <begin position="557"/>
        <end position="566"/>
    </location>
</feature>